<dbReference type="GeneTree" id="ENSGT01000000215004"/>
<feature type="signal peptide" evidence="2">
    <location>
        <begin position="1"/>
        <end position="21"/>
    </location>
</feature>
<evidence type="ECO:0000256" key="2">
    <source>
        <dbReference type="SAM" id="SignalP"/>
    </source>
</evidence>
<reference evidence="3" key="1">
    <citation type="submission" date="2025-08" db="UniProtKB">
        <authorList>
            <consortium name="Ensembl"/>
        </authorList>
    </citation>
    <scope>IDENTIFICATION</scope>
</reference>
<feature type="compositionally biased region" description="Polar residues" evidence="1">
    <location>
        <begin position="158"/>
        <end position="170"/>
    </location>
</feature>
<feature type="region of interest" description="Disordered" evidence="1">
    <location>
        <begin position="144"/>
        <end position="170"/>
    </location>
</feature>
<evidence type="ECO:0000256" key="1">
    <source>
        <dbReference type="SAM" id="MobiDB-lite"/>
    </source>
</evidence>
<sequence length="170" mass="18381">SLFLFDRLSWVCFLLFNTGAGLPVKRGECPTGTGYSFGSGSSYPSEGLGSGSVYTNSGTGFGSGSDAGLLAPLDGGITQMIADLMRLRPKRPSPHFPWTFDHVPLGSFGSVDDRLVYPSSHIVHSSSGYQRARDFRSDTKYTQDTLDHIPLPGRDQGSDQSFTTRGQKSY</sequence>
<name>A0A3Q2ZCF6_KRYMA</name>
<keyword evidence="2" id="KW-0732">Signal</keyword>
<evidence type="ECO:0000313" key="3">
    <source>
        <dbReference type="Ensembl" id="ENSKMAP00000001331.1"/>
    </source>
</evidence>
<feature type="chain" id="PRO_5018571004" evidence="2">
    <location>
        <begin position="22"/>
        <end position="170"/>
    </location>
</feature>
<dbReference type="Ensembl" id="ENSKMAT00000001370.1">
    <property type="protein sequence ID" value="ENSKMAP00000001331.1"/>
    <property type="gene ID" value="ENSKMAG00000001056.1"/>
</dbReference>
<proteinExistence type="predicted"/>
<dbReference type="AlphaFoldDB" id="A0A3Q2ZCF6"/>
<protein>
    <submittedName>
        <fullName evidence="3">Uncharacterized protein</fullName>
    </submittedName>
</protein>
<accession>A0A3Q2ZCF6</accession>
<dbReference type="Proteomes" id="UP000264800">
    <property type="component" value="Unplaced"/>
</dbReference>
<organism evidence="3 4">
    <name type="scientific">Kryptolebias marmoratus</name>
    <name type="common">Mangrove killifish</name>
    <name type="synonym">Rivulus marmoratus</name>
    <dbReference type="NCBI Taxonomy" id="37003"/>
    <lineage>
        <taxon>Eukaryota</taxon>
        <taxon>Metazoa</taxon>
        <taxon>Chordata</taxon>
        <taxon>Craniata</taxon>
        <taxon>Vertebrata</taxon>
        <taxon>Euteleostomi</taxon>
        <taxon>Actinopterygii</taxon>
        <taxon>Neopterygii</taxon>
        <taxon>Teleostei</taxon>
        <taxon>Neoteleostei</taxon>
        <taxon>Acanthomorphata</taxon>
        <taxon>Ovalentaria</taxon>
        <taxon>Atherinomorphae</taxon>
        <taxon>Cyprinodontiformes</taxon>
        <taxon>Rivulidae</taxon>
        <taxon>Kryptolebias</taxon>
    </lineage>
</organism>
<reference evidence="3" key="2">
    <citation type="submission" date="2025-09" db="UniProtKB">
        <authorList>
            <consortium name="Ensembl"/>
        </authorList>
    </citation>
    <scope>IDENTIFICATION</scope>
</reference>
<evidence type="ECO:0000313" key="4">
    <source>
        <dbReference type="Proteomes" id="UP000264800"/>
    </source>
</evidence>
<keyword evidence="4" id="KW-1185">Reference proteome</keyword>
<dbReference type="OMA" id="KISWIVF"/>